<evidence type="ECO:0000313" key="1">
    <source>
        <dbReference type="EMBL" id="UNK46985.1"/>
    </source>
</evidence>
<evidence type="ECO:0000313" key="2">
    <source>
        <dbReference type="Proteomes" id="UP000829069"/>
    </source>
</evidence>
<protein>
    <recommendedName>
        <fullName evidence="3">Heavy metal transporter</fullName>
    </recommendedName>
</protein>
<accession>A0ABY3WCQ5</accession>
<name>A0ABY3WCQ5_9MICC</name>
<sequence>MSRAARIRRRRSLVSLFVLLALVGGAVYFAATFIDRNQTLVRERCTAVVGSDTFELAPDQAANAALISGVSIERGLPARAASIALATAIQESKLRNIDYGDAAGPDSRGLFQQRPSQGWGTEEQVQDPVYAANKFYEVLEKVPDYESMPVTDAAQTVQRSAYPLAYADHEAEAKAFASALTGHSPAALNCVLKQAESTGDPTAVLAQLAAVHPGLDMAVAGRELRVAAADQRGWAVAQWAVASAKQLDLESVAYAGLSWQRDDGAWVAADTDTGYVVVTVAQGTEA</sequence>
<reference evidence="1 2" key="1">
    <citation type="submission" date="2022-03" db="EMBL/GenBank/DDBJ databases">
        <title>Isotopic signatures of nitrous oxide derived from detoxification processes.</title>
        <authorList>
            <person name="Behrendt U."/>
            <person name="Buchen C."/>
            <person name="Well R."/>
            <person name="Ulrich A."/>
            <person name="Rohe L."/>
            <person name="Kolb S."/>
            <person name="Schloter M."/>
            <person name="Horn M.A."/>
            <person name="Augustin J."/>
        </authorList>
    </citation>
    <scope>NUCLEOTIDE SEQUENCE [LARGE SCALE GENOMIC DNA]</scope>
    <source>
        <strain evidence="1 2">S4-C24</strain>
    </source>
</reference>
<dbReference type="RefSeq" id="WP_241914847.1">
    <property type="nucleotide sequence ID" value="NZ_CP093326.1"/>
</dbReference>
<dbReference type="EMBL" id="CP093326">
    <property type="protein sequence ID" value="UNK46985.1"/>
    <property type="molecule type" value="Genomic_DNA"/>
</dbReference>
<organism evidence="1 2">
    <name type="scientific">Arthrobacter sulfonylureivorans</name>
    <dbReference type="NCBI Taxonomy" id="2486855"/>
    <lineage>
        <taxon>Bacteria</taxon>
        <taxon>Bacillati</taxon>
        <taxon>Actinomycetota</taxon>
        <taxon>Actinomycetes</taxon>
        <taxon>Micrococcales</taxon>
        <taxon>Micrococcaceae</taxon>
        <taxon>Arthrobacter</taxon>
    </lineage>
</organism>
<proteinExistence type="predicted"/>
<evidence type="ECO:0008006" key="3">
    <source>
        <dbReference type="Google" id="ProtNLM"/>
    </source>
</evidence>
<gene>
    <name evidence="1" type="ORF">MNQ99_06435</name>
</gene>
<dbReference type="Proteomes" id="UP000829069">
    <property type="component" value="Chromosome"/>
</dbReference>
<keyword evidence="2" id="KW-1185">Reference proteome</keyword>